<reference evidence="1 2" key="1">
    <citation type="submission" date="2022-06" db="EMBL/GenBank/DDBJ databases">
        <title>Runella sp. S5 genome sequencing.</title>
        <authorList>
            <person name="Park S."/>
        </authorList>
    </citation>
    <scope>NUCLEOTIDE SEQUENCE [LARGE SCALE GENOMIC DNA]</scope>
    <source>
        <strain evidence="1 2">S5</strain>
    </source>
</reference>
<keyword evidence="2" id="KW-1185">Reference proteome</keyword>
<dbReference type="Gene3D" id="2.60.120.200">
    <property type="match status" value="1"/>
</dbReference>
<sequence length="420" mass="44743">MIVIILKPMLSIMSTNLSIRYAMSKEMKIEWQKVPFFKFFMSKTTVLFLTFFVFALQSIAQVPTTCPSNSLFNLSGLASAKNSYIQLTPDVASAAGQAWSKQTANLTKNFNIKFKSFFGSKDGGNGIAFLFRSPSSASSGGSFDGLMGYSGIAFSLAVEFDTEKDASLVVVEDDGSTKLDDIDTYPNSTSFVTNGRGYYGRLGGTKDLGNIENNAWHNCEIDWNSTSKTLIVKVDGNLVNQITTDIQSYLGTTSAIFGFTASTRANKTNEHSVCIESVTYTICNAGTTAPILSTNNVRTTCPSGSVNLNSLVTSSCPTGTTLEWYPTLATVSKVQDPTNLLVERFRSDTYYPVCHDIANNCFGAINTTGVTVIGSDCSGTCNAGSTAPTLSATTKANVCPSTTASLNGLVSSTCPSGSAL</sequence>
<dbReference type="CDD" id="cd01951">
    <property type="entry name" value="lectin_L-type"/>
    <property type="match status" value="1"/>
</dbReference>
<dbReference type="InterPro" id="IPR013320">
    <property type="entry name" value="ConA-like_dom_sf"/>
</dbReference>
<gene>
    <name evidence="1" type="ORF">NCI00_13055</name>
</gene>
<comment type="caution">
    <text evidence="1">The sequence shown here is derived from an EMBL/GenBank/DDBJ whole genome shotgun (WGS) entry which is preliminary data.</text>
</comment>
<dbReference type="Proteomes" id="UP001204772">
    <property type="component" value="Unassembled WGS sequence"/>
</dbReference>
<feature type="non-terminal residue" evidence="1">
    <location>
        <position position="420"/>
    </location>
</feature>
<dbReference type="RefSeq" id="WP_253528193.1">
    <property type="nucleotide sequence ID" value="NZ_JAMZEL010000004.1"/>
</dbReference>
<dbReference type="PANTHER" id="PTHR12223">
    <property type="entry name" value="VESICULAR MANNOSE-BINDING LECTIN"/>
    <property type="match status" value="1"/>
</dbReference>
<dbReference type="InterPro" id="IPR056573">
    <property type="entry name" value="Lectin_L-type_dom"/>
</dbReference>
<organism evidence="1 2">
    <name type="scientific">Runella salmonicolor</name>
    <dbReference type="NCBI Taxonomy" id="2950278"/>
    <lineage>
        <taxon>Bacteria</taxon>
        <taxon>Pseudomonadati</taxon>
        <taxon>Bacteroidota</taxon>
        <taxon>Cytophagia</taxon>
        <taxon>Cytophagales</taxon>
        <taxon>Spirosomataceae</taxon>
        <taxon>Runella</taxon>
    </lineage>
</organism>
<accession>A0ABT1FNQ5</accession>
<evidence type="ECO:0000313" key="2">
    <source>
        <dbReference type="Proteomes" id="UP001204772"/>
    </source>
</evidence>
<dbReference type="SUPFAM" id="SSF49899">
    <property type="entry name" value="Concanavalin A-like lectins/glucanases"/>
    <property type="match status" value="1"/>
</dbReference>
<dbReference type="EMBL" id="JAMZEL010000004">
    <property type="protein sequence ID" value="MCP1383367.1"/>
    <property type="molecule type" value="Genomic_DNA"/>
</dbReference>
<name>A0ABT1FNQ5_9BACT</name>
<dbReference type="InterPro" id="IPR051136">
    <property type="entry name" value="Intracellular_Lectin-GPT"/>
</dbReference>
<evidence type="ECO:0000313" key="1">
    <source>
        <dbReference type="EMBL" id="MCP1383367.1"/>
    </source>
</evidence>
<protein>
    <submittedName>
        <fullName evidence="1">L-type lectin-domain containing protein</fullName>
    </submittedName>
</protein>
<proteinExistence type="predicted"/>
<dbReference type="Pfam" id="PF18483">
    <property type="entry name" value="Lectin_L-type_dom"/>
    <property type="match status" value="1"/>
</dbReference>